<dbReference type="PANTHER" id="PTHR45527:SF1">
    <property type="entry name" value="FATTY ACID SYNTHASE"/>
    <property type="match status" value="1"/>
</dbReference>
<dbReference type="Pfam" id="PF13193">
    <property type="entry name" value="AMP-binding_C"/>
    <property type="match status" value="1"/>
</dbReference>
<dbReference type="InterPro" id="IPR025110">
    <property type="entry name" value="AMP-bd_C"/>
</dbReference>
<evidence type="ECO:0000256" key="2">
    <source>
        <dbReference type="ARBA" id="ARBA00006432"/>
    </source>
</evidence>
<dbReference type="Gene3D" id="3.40.50.980">
    <property type="match status" value="2"/>
</dbReference>
<dbReference type="NCBIfam" id="TIGR01733">
    <property type="entry name" value="AA-adenyl-dom"/>
    <property type="match status" value="1"/>
</dbReference>
<dbReference type="InterPro" id="IPR020845">
    <property type="entry name" value="AMP-binding_CS"/>
</dbReference>
<dbReference type="Proteomes" id="UP001208017">
    <property type="component" value="Unassembled WGS sequence"/>
</dbReference>
<comment type="cofactor">
    <cofactor evidence="1">
        <name>pantetheine 4'-phosphate</name>
        <dbReference type="ChEBI" id="CHEBI:47942"/>
    </cofactor>
</comment>
<keyword evidence="4" id="KW-0597">Phosphoprotein</keyword>
<reference evidence="6 7" key="1">
    <citation type="submission" date="2022-11" db="EMBL/GenBank/DDBJ databases">
        <title>Study of microbial diversity in lake waters.</title>
        <authorList>
            <person name="Zhang J."/>
        </authorList>
    </citation>
    <scope>NUCLEOTIDE SEQUENCE [LARGE SCALE GENOMIC DNA]</scope>
    <source>
        <strain evidence="6 7">DT12</strain>
    </source>
</reference>
<dbReference type="SUPFAM" id="SSF52777">
    <property type="entry name" value="CoA-dependent acyltransferases"/>
    <property type="match status" value="5"/>
</dbReference>
<dbReference type="Gene3D" id="3.30.559.30">
    <property type="entry name" value="Nonribosomal peptide synthetase, condensation domain"/>
    <property type="match status" value="2"/>
</dbReference>
<evidence type="ECO:0000256" key="1">
    <source>
        <dbReference type="ARBA" id="ARBA00001957"/>
    </source>
</evidence>
<dbReference type="InterPro" id="IPR023213">
    <property type="entry name" value="CAT-like_dom_sf"/>
</dbReference>
<dbReference type="Pfam" id="PF00501">
    <property type="entry name" value="AMP-binding"/>
    <property type="match status" value="1"/>
</dbReference>
<evidence type="ECO:0000256" key="4">
    <source>
        <dbReference type="ARBA" id="ARBA00022553"/>
    </source>
</evidence>
<dbReference type="CDD" id="cd19543">
    <property type="entry name" value="DCL_NRPS"/>
    <property type="match status" value="1"/>
</dbReference>
<dbReference type="InterPro" id="IPR045851">
    <property type="entry name" value="AMP-bd_C_sf"/>
</dbReference>
<dbReference type="InterPro" id="IPR001242">
    <property type="entry name" value="Condensation_dom"/>
</dbReference>
<dbReference type="Gene3D" id="3.30.300.30">
    <property type="match status" value="1"/>
</dbReference>
<evidence type="ECO:0000313" key="6">
    <source>
        <dbReference type="EMBL" id="MCX7569417.1"/>
    </source>
</evidence>
<dbReference type="PANTHER" id="PTHR45527">
    <property type="entry name" value="NONRIBOSOMAL PEPTIDE SYNTHETASE"/>
    <property type="match status" value="1"/>
</dbReference>
<dbReference type="PROSITE" id="PS50075">
    <property type="entry name" value="CARRIER"/>
    <property type="match status" value="1"/>
</dbReference>
<dbReference type="PROSITE" id="PS00455">
    <property type="entry name" value="AMP_BINDING"/>
    <property type="match status" value="1"/>
</dbReference>
<dbReference type="Gene3D" id="1.10.1200.10">
    <property type="entry name" value="ACP-like"/>
    <property type="match status" value="1"/>
</dbReference>
<dbReference type="RefSeq" id="WP_267150660.1">
    <property type="nucleotide sequence ID" value="NZ_JAPMLT010000002.1"/>
</dbReference>
<protein>
    <submittedName>
        <fullName evidence="6">Amino acid adenylation domain-containing protein</fullName>
    </submittedName>
</protein>
<dbReference type="Gene3D" id="2.30.38.10">
    <property type="entry name" value="Luciferase, Domain 3"/>
    <property type="match status" value="1"/>
</dbReference>
<dbReference type="InterPro" id="IPR036736">
    <property type="entry name" value="ACP-like_sf"/>
</dbReference>
<dbReference type="SMART" id="SM00823">
    <property type="entry name" value="PKS_PP"/>
    <property type="match status" value="1"/>
</dbReference>
<keyword evidence="7" id="KW-1185">Reference proteome</keyword>
<dbReference type="InterPro" id="IPR020806">
    <property type="entry name" value="PKS_PP-bd"/>
</dbReference>
<keyword evidence="3" id="KW-0596">Phosphopantetheine</keyword>
<accession>A0ABT3WXK8</accession>
<dbReference type="InterPro" id="IPR010071">
    <property type="entry name" value="AA_adenyl_dom"/>
</dbReference>
<dbReference type="Pfam" id="PF00550">
    <property type="entry name" value="PP-binding"/>
    <property type="match status" value="1"/>
</dbReference>
<evidence type="ECO:0000256" key="3">
    <source>
        <dbReference type="ARBA" id="ARBA00022450"/>
    </source>
</evidence>
<dbReference type="CDD" id="cd05930">
    <property type="entry name" value="A_NRPS"/>
    <property type="match status" value="1"/>
</dbReference>
<dbReference type="InterPro" id="IPR000873">
    <property type="entry name" value="AMP-dep_synth/lig_dom"/>
</dbReference>
<dbReference type="EMBL" id="JAPMLT010000002">
    <property type="protein sequence ID" value="MCX7569417.1"/>
    <property type="molecule type" value="Genomic_DNA"/>
</dbReference>
<dbReference type="Pfam" id="PF00668">
    <property type="entry name" value="Condensation"/>
    <property type="match status" value="2"/>
</dbReference>
<dbReference type="SUPFAM" id="SSF47336">
    <property type="entry name" value="ACP-like"/>
    <property type="match status" value="1"/>
</dbReference>
<dbReference type="CDD" id="cd19531">
    <property type="entry name" value="LCL_NRPS-like"/>
    <property type="match status" value="1"/>
</dbReference>
<proteinExistence type="inferred from homology"/>
<comment type="caution">
    <text evidence="6">The sequence shown here is derived from an EMBL/GenBank/DDBJ whole genome shotgun (WGS) entry which is preliminary data.</text>
</comment>
<dbReference type="InterPro" id="IPR009081">
    <property type="entry name" value="PP-bd_ACP"/>
</dbReference>
<organism evidence="6 7">
    <name type="scientific">Tumebacillus lacus</name>
    <dbReference type="NCBI Taxonomy" id="2995335"/>
    <lineage>
        <taxon>Bacteria</taxon>
        <taxon>Bacillati</taxon>
        <taxon>Bacillota</taxon>
        <taxon>Bacilli</taxon>
        <taxon>Bacillales</taxon>
        <taxon>Alicyclobacillaceae</taxon>
        <taxon>Tumebacillus</taxon>
    </lineage>
</organism>
<sequence length="1906" mass="214839">MADRTALDEKRERLRKLLLEKAQRPQQYPLTYGQQALWYLHQLAPDTSSYHILFTARIQSPVEHGAFQEAVSQLTARHPAMRTTITKEGEQLMQCVHHEMDIPVTLHDTAALSEEEVRRQVLAAANSPFSFADGPLFRFDLFARPTDTILLIAIHHILSDFWSLSILLDELGQLYQAALSSVPAALPPVKGTYAKHVRWQLDLLTGTEGQTLRDYWEQELSGDLPALSLPTDFRRPSTQSYQGSTYYFEIDPALVHQIDALARTERVTPYVTLLSAFQTFLHRYSGQDDILVGSPTAGRNRLEMEDVIGYFANPITLRASFNGSVTFRELLNTNKSKVLHGLAHQDYPFSLLVEQLKQERDPSRSPIFQAMFAFHKATHLKEQGLTRYISGDPQARLDLHGMQLSSYLIPQQEGQFDVTLSLTKDDHVLRGGFSYNTDLFAHETIERMAAHFQVLLRHLLQDPDGDVRQAPLLHEAERQKVLYEWNQPQTIHEMQPVHERLAVQAQRTPEAAAIVCGDQILRYGELMAKAQRTARRLQTLGLQPQERVGVLLARSLHLPVGLIGILQAGGVYVPLDPQYPEERLRYIVEDSGLTTILTTREDAPRIPVSSVRLVCLDELEDEACGEPIERTVSLHQPAYVIYTSGSTGRPKGVEIEHGPLISHLLTIKEYYQITSEDCVLQFSSYSFDTSIEQMLSALLSGATVVLRGPELWSPHDLLQQVHQHRISVMNLPTSYWNQLVQTWRELQVPLPQSLRLMIVGGEAMLPMHVQAWQELPTADIRLLNVYGPTETVVTSHAYEITADAAALAPDKAVPIGRTLGCRTSYVLDDFGNPVPLGVPGELHIGGISLARGYVNRPELTVQKFVADPFGTDTGSRLYKTGDLVRLRADGVLEFLGRLDNQVKIRGFRIETEEIEAVLLNHESVRESVVLVQEAPAGEKRLLAFCVPADSAEVTAHDLREFCQGRLAEYMVPSAFLLVDAIPLTANGKANRAALLALELPQEQRDAVAPRNDVEQALAAIWSQVLHQESMGVHDNFFERGGDSILALQVIMQAAKLNLRITPNQLFEHPTIAKLSAVADTTLYQGTHRKIPLTEEQYQLLTTVSRPARQKAFWLTGADWSIREIEDSLRALLHQHEALRLQMEPDSKVWVQPGPESSTSLPLQLIDLRKVPQQEQQLLMEQTFEQAIHAASGPMWQAVLFDRGDDQESMLCLIGDRLLVDDSMWALLIHEFQMALQQARTGMLKQETAKTAWPTWKPPATDSRSALMLFEKTAALGFSLSVLETQALLQSARRMYRATPETVLRTAVAQSLEIDTTLSENKHGQHPASETGVDVIFYGSLSSFNTSVLTSIRPHAHGTVTGTRVVIHGFLFQERLHILFQYSTEVVDLQAIQTLAARLETELQNLHDHCRQQTDPVLSVGDFPLANVKTEDYRWLSSRYEDIEDLYPLTPVQAGMVYHNLTSAQPDLYVAQFDCKLEGNLEASSFQTAWQTVVNRHSILRTAFVCTHLSEPLQVVAARVNVPWTELDWRDSTSAEREQRLERLIQAERNTPFDLETAPLMRVHLIRLTEDLYHLVLTNHHLLLDGWSLIQFLQEVLSAYDQLQVGGGVSLTTPRDYRDYIAWYQAQDWHQAEQFWRDLLQGCHTPTPLHLKPATHDQVSSFLEASYTLSATETRALQAAALQQNITLNTLLQGAWALLLRDRSGHTDVVFGAASSGRPSELAGADSIVGLFINTLPVRVQTRDGEKWADSLRILQDTQLQARRHEGTPLSLIHSWCGLVRGQALFESIVAFENLPVHSSQFKRRDLQLSDIRNTVRNHYPLCLKVTPGHELMLQLEEDGNRMTRQELETTLSHLRHLLLTMAERPEACWDDLHTALTSYQKAEKAQRQQALQNDKLAKLKSMLAKK</sequence>
<evidence type="ECO:0000259" key="5">
    <source>
        <dbReference type="PROSITE" id="PS50075"/>
    </source>
</evidence>
<comment type="similarity">
    <text evidence="2">Belongs to the ATP-dependent AMP-binding enzyme family.</text>
</comment>
<dbReference type="SUPFAM" id="SSF56801">
    <property type="entry name" value="Acetyl-CoA synthetase-like"/>
    <property type="match status" value="1"/>
</dbReference>
<dbReference type="Gene3D" id="3.30.559.10">
    <property type="entry name" value="Chloramphenicol acetyltransferase-like domain"/>
    <property type="match status" value="3"/>
</dbReference>
<feature type="domain" description="Carrier" evidence="5">
    <location>
        <begin position="1008"/>
        <end position="1082"/>
    </location>
</feature>
<name>A0ABT3WXK8_9BACL</name>
<gene>
    <name evidence="6" type="ORF">OS242_05545</name>
</gene>
<evidence type="ECO:0000313" key="7">
    <source>
        <dbReference type="Proteomes" id="UP001208017"/>
    </source>
</evidence>